<proteinExistence type="predicted"/>
<name>A0ABP5MH84_9MICC</name>
<dbReference type="Proteomes" id="UP001500974">
    <property type="component" value="Unassembled WGS sequence"/>
</dbReference>
<evidence type="ECO:0000313" key="2">
    <source>
        <dbReference type="EMBL" id="GAA2174010.1"/>
    </source>
</evidence>
<dbReference type="EMBL" id="BAAAON010000001">
    <property type="protein sequence ID" value="GAA2174010.1"/>
    <property type="molecule type" value="Genomic_DNA"/>
</dbReference>
<organism evidence="2 3">
    <name type="scientific">Arthrobacter parietis</name>
    <dbReference type="NCBI Taxonomy" id="271434"/>
    <lineage>
        <taxon>Bacteria</taxon>
        <taxon>Bacillati</taxon>
        <taxon>Actinomycetota</taxon>
        <taxon>Actinomycetes</taxon>
        <taxon>Micrococcales</taxon>
        <taxon>Micrococcaceae</taxon>
        <taxon>Arthrobacter</taxon>
    </lineage>
</organism>
<keyword evidence="3" id="KW-1185">Reference proteome</keyword>
<evidence type="ECO:0000256" key="1">
    <source>
        <dbReference type="SAM" id="MobiDB-lite"/>
    </source>
</evidence>
<reference evidence="3" key="1">
    <citation type="journal article" date="2019" name="Int. J. Syst. Evol. Microbiol.">
        <title>The Global Catalogue of Microorganisms (GCM) 10K type strain sequencing project: providing services to taxonomists for standard genome sequencing and annotation.</title>
        <authorList>
            <consortium name="The Broad Institute Genomics Platform"/>
            <consortium name="The Broad Institute Genome Sequencing Center for Infectious Disease"/>
            <person name="Wu L."/>
            <person name="Ma J."/>
        </authorList>
    </citation>
    <scope>NUCLEOTIDE SEQUENCE [LARGE SCALE GENOMIC DNA]</scope>
    <source>
        <strain evidence="3">JCM 14917</strain>
    </source>
</reference>
<sequence>MSTEHDLTPVHTSPDVDGVARVIGGVGGIRFQWDELDRGAQIVADAGQELSSVAETVAAVDARLSTLQLMAAGNAVATAASFSTGAAAAEAINLARRRLLDSSSELRSTADKIRLSRFAYEAADVVVRGLIGDTRTAGDPFGSLPLVAAPLTVEHTRSETARLDGTVDNLLAQVSHASAEPGSAFEILEVAGESESTYVVVIPGSEGSSWEEPFSFHGVAEARGMNSAYVGDAVARALEGVDAEEGATVVLVGYSQGGMHAMNLANSGPVSEKYSIAHVVTAGSPVELEETPDETTFLHLAHTWDIVPHVDLLPREDQPNQVSVVLDHHAKLAEGEEFGLGPAHKIDSYREGAQAVDLSTHPSIAPVTAALGAAVTGASAKRHVFQITRPSLLGPQPAPPNAPRSERKLGPVLTPGSGDRNRNK</sequence>
<dbReference type="SUPFAM" id="SSF53474">
    <property type="entry name" value="alpha/beta-Hydrolases"/>
    <property type="match status" value="1"/>
</dbReference>
<evidence type="ECO:0000313" key="3">
    <source>
        <dbReference type="Proteomes" id="UP001500974"/>
    </source>
</evidence>
<comment type="caution">
    <text evidence="2">The sequence shown here is derived from an EMBL/GenBank/DDBJ whole genome shotgun (WGS) entry which is preliminary data.</text>
</comment>
<dbReference type="Gene3D" id="3.40.50.1820">
    <property type="entry name" value="alpha/beta hydrolase"/>
    <property type="match status" value="1"/>
</dbReference>
<feature type="region of interest" description="Disordered" evidence="1">
    <location>
        <begin position="389"/>
        <end position="424"/>
    </location>
</feature>
<evidence type="ECO:0008006" key="4">
    <source>
        <dbReference type="Google" id="ProtNLM"/>
    </source>
</evidence>
<protein>
    <recommendedName>
        <fullName evidence="4">PE-PPE domain-containing protein</fullName>
    </recommendedName>
</protein>
<dbReference type="InterPro" id="IPR029058">
    <property type="entry name" value="AB_hydrolase_fold"/>
</dbReference>
<accession>A0ABP5MH84</accession>
<dbReference type="RefSeq" id="WP_346027744.1">
    <property type="nucleotide sequence ID" value="NZ_BAAAON010000001.1"/>
</dbReference>
<gene>
    <name evidence="2" type="ORF">GCM10009784_10570</name>
</gene>